<name>A0A368JHM2_9BACT</name>
<accession>A0A368JHM2</accession>
<reference evidence="1 2" key="1">
    <citation type="submission" date="2018-07" db="EMBL/GenBank/DDBJ databases">
        <title>Genome analysis of Larkinella rosea.</title>
        <authorList>
            <person name="Zhou Z."/>
            <person name="Wang G."/>
        </authorList>
    </citation>
    <scope>NUCLEOTIDE SEQUENCE [LARGE SCALE GENOMIC DNA]</scope>
    <source>
        <strain evidence="2">zzj9</strain>
    </source>
</reference>
<proteinExistence type="predicted"/>
<comment type="caution">
    <text evidence="1">The sequence shown here is derived from an EMBL/GenBank/DDBJ whole genome shotgun (WGS) entry which is preliminary data.</text>
</comment>
<evidence type="ECO:0000313" key="1">
    <source>
        <dbReference type="EMBL" id="RCR66184.1"/>
    </source>
</evidence>
<protein>
    <submittedName>
        <fullName evidence="1">Uncharacterized protein</fullName>
    </submittedName>
</protein>
<dbReference type="EMBL" id="QOWE01000030">
    <property type="protein sequence ID" value="RCR66184.1"/>
    <property type="molecule type" value="Genomic_DNA"/>
</dbReference>
<keyword evidence="2" id="KW-1185">Reference proteome</keyword>
<dbReference type="AlphaFoldDB" id="A0A368JHM2"/>
<gene>
    <name evidence="1" type="ORF">DUE52_27920</name>
</gene>
<dbReference type="Proteomes" id="UP000253383">
    <property type="component" value="Unassembled WGS sequence"/>
</dbReference>
<sequence length="97" mass="11274">MTTPATEILEWKIIIKPANVEGPVRSFQMHGRVAVITLADFLDVQYNYQQQDDVKCCQNKECVKYQDHLLFRTMWVNESTKLSYLRIGDNFSCVEVA</sequence>
<evidence type="ECO:0000313" key="2">
    <source>
        <dbReference type="Proteomes" id="UP000253383"/>
    </source>
</evidence>
<organism evidence="1 2">
    <name type="scientific">Larkinella punicea</name>
    <dbReference type="NCBI Taxonomy" id="2315727"/>
    <lineage>
        <taxon>Bacteria</taxon>
        <taxon>Pseudomonadati</taxon>
        <taxon>Bacteroidota</taxon>
        <taxon>Cytophagia</taxon>
        <taxon>Cytophagales</taxon>
        <taxon>Spirosomataceae</taxon>
        <taxon>Larkinella</taxon>
    </lineage>
</organism>